<gene>
    <name evidence="1" type="ORF">K469DRAFT_132243</name>
</gene>
<dbReference type="AlphaFoldDB" id="A0A6A6ET07"/>
<dbReference type="Proteomes" id="UP000800200">
    <property type="component" value="Unassembled WGS sequence"/>
</dbReference>
<keyword evidence="2" id="KW-1185">Reference proteome</keyword>
<evidence type="ECO:0000313" key="2">
    <source>
        <dbReference type="Proteomes" id="UP000800200"/>
    </source>
</evidence>
<evidence type="ECO:0000313" key="1">
    <source>
        <dbReference type="EMBL" id="KAF2194704.1"/>
    </source>
</evidence>
<reference evidence="1" key="1">
    <citation type="journal article" date="2020" name="Stud. Mycol.">
        <title>101 Dothideomycetes genomes: a test case for predicting lifestyles and emergence of pathogens.</title>
        <authorList>
            <person name="Haridas S."/>
            <person name="Albert R."/>
            <person name="Binder M."/>
            <person name="Bloem J."/>
            <person name="Labutti K."/>
            <person name="Salamov A."/>
            <person name="Andreopoulos B."/>
            <person name="Baker S."/>
            <person name="Barry K."/>
            <person name="Bills G."/>
            <person name="Bluhm B."/>
            <person name="Cannon C."/>
            <person name="Castanera R."/>
            <person name="Culley D."/>
            <person name="Daum C."/>
            <person name="Ezra D."/>
            <person name="Gonzalez J."/>
            <person name="Henrissat B."/>
            <person name="Kuo A."/>
            <person name="Liang C."/>
            <person name="Lipzen A."/>
            <person name="Lutzoni F."/>
            <person name="Magnuson J."/>
            <person name="Mondo S."/>
            <person name="Nolan M."/>
            <person name="Ohm R."/>
            <person name="Pangilinan J."/>
            <person name="Park H.-J."/>
            <person name="Ramirez L."/>
            <person name="Alfaro M."/>
            <person name="Sun H."/>
            <person name="Tritt A."/>
            <person name="Yoshinaga Y."/>
            <person name="Zwiers L.-H."/>
            <person name="Turgeon B."/>
            <person name="Goodwin S."/>
            <person name="Spatafora J."/>
            <person name="Crous P."/>
            <person name="Grigoriev I."/>
        </authorList>
    </citation>
    <scope>NUCLEOTIDE SEQUENCE</scope>
    <source>
        <strain evidence="1">CBS 207.26</strain>
    </source>
</reference>
<proteinExistence type="predicted"/>
<name>A0A6A6ET07_9PEZI</name>
<dbReference type="EMBL" id="ML994611">
    <property type="protein sequence ID" value="KAF2194704.1"/>
    <property type="molecule type" value="Genomic_DNA"/>
</dbReference>
<accession>A0A6A6ET07</accession>
<sequence>MLEVIIWPKRIVLTALPASSSNRGRSEFPGDPVDWSTHGLILFCNLFARYIALLLSHMLSTWVLALSVNHGVFEIVTHPRDIDAGARKWRNNARGQQSILDEGVNAMLDEIDGYSKNPSAFIN</sequence>
<organism evidence="1 2">
    <name type="scientific">Zopfia rhizophila CBS 207.26</name>
    <dbReference type="NCBI Taxonomy" id="1314779"/>
    <lineage>
        <taxon>Eukaryota</taxon>
        <taxon>Fungi</taxon>
        <taxon>Dikarya</taxon>
        <taxon>Ascomycota</taxon>
        <taxon>Pezizomycotina</taxon>
        <taxon>Dothideomycetes</taxon>
        <taxon>Dothideomycetes incertae sedis</taxon>
        <taxon>Zopfiaceae</taxon>
        <taxon>Zopfia</taxon>
    </lineage>
</organism>
<protein>
    <submittedName>
        <fullName evidence="1">Uncharacterized protein</fullName>
    </submittedName>
</protein>